<proteinExistence type="predicted"/>
<name>A0ABX5Y0Z5_9BACT</name>
<dbReference type="InterPro" id="IPR000031">
    <property type="entry name" value="PurE_dom"/>
</dbReference>
<dbReference type="SUPFAM" id="SSF52255">
    <property type="entry name" value="N5-CAIR mutase (phosphoribosylaminoimidazole carboxylase, PurE)"/>
    <property type="match status" value="1"/>
</dbReference>
<dbReference type="Proteomes" id="UP000318081">
    <property type="component" value="Chromosome"/>
</dbReference>
<dbReference type="EMBL" id="CP036432">
    <property type="protein sequence ID" value="QDV87945.1"/>
    <property type="molecule type" value="Genomic_DNA"/>
</dbReference>
<dbReference type="InterPro" id="IPR039476">
    <property type="entry name" value="P2CMN_synthase_LarB"/>
</dbReference>
<dbReference type="PANTHER" id="PTHR43064:SF1">
    <property type="entry name" value="SLL1489 PROTEIN"/>
    <property type="match status" value="1"/>
</dbReference>
<feature type="domain" description="PurE" evidence="2">
    <location>
        <begin position="204"/>
        <end position="336"/>
    </location>
</feature>
<dbReference type="Pfam" id="PF00731">
    <property type="entry name" value="AIRC"/>
    <property type="match status" value="1"/>
</dbReference>
<dbReference type="NCBIfam" id="NF033503">
    <property type="entry name" value="LarB"/>
    <property type="match status" value="1"/>
</dbReference>
<protein>
    <submittedName>
        <fullName evidence="3">AIR carboxylase</fullName>
    </submittedName>
</protein>
<feature type="compositionally biased region" description="Gly residues" evidence="1">
    <location>
        <begin position="90"/>
        <end position="101"/>
    </location>
</feature>
<organism evidence="3 4">
    <name type="scientific">Stieleria magnilauensis</name>
    <dbReference type="NCBI Taxonomy" id="2527963"/>
    <lineage>
        <taxon>Bacteria</taxon>
        <taxon>Pseudomonadati</taxon>
        <taxon>Planctomycetota</taxon>
        <taxon>Planctomycetia</taxon>
        <taxon>Pirellulales</taxon>
        <taxon>Pirellulaceae</taxon>
        <taxon>Stieleria</taxon>
    </lineage>
</organism>
<dbReference type="PANTHER" id="PTHR43064">
    <property type="entry name" value="PHOSPHORIBOSYLAMINOIMIDAZOLE CARBOXYLASE-RELATED"/>
    <property type="match status" value="1"/>
</dbReference>
<feature type="region of interest" description="Disordered" evidence="1">
    <location>
        <begin position="1"/>
        <end position="54"/>
    </location>
</feature>
<dbReference type="Gene3D" id="3.40.50.1970">
    <property type="match status" value="1"/>
</dbReference>
<evidence type="ECO:0000256" key="1">
    <source>
        <dbReference type="SAM" id="MobiDB-lite"/>
    </source>
</evidence>
<evidence type="ECO:0000313" key="4">
    <source>
        <dbReference type="Proteomes" id="UP000318081"/>
    </source>
</evidence>
<evidence type="ECO:0000313" key="3">
    <source>
        <dbReference type="EMBL" id="QDV87945.1"/>
    </source>
</evidence>
<reference evidence="3 4" key="1">
    <citation type="submission" date="2019-02" db="EMBL/GenBank/DDBJ databases">
        <title>Deep-cultivation of Planctomycetes and their phenomic and genomic characterization uncovers novel biology.</title>
        <authorList>
            <person name="Wiegand S."/>
            <person name="Jogler M."/>
            <person name="Boedeker C."/>
            <person name="Pinto D."/>
            <person name="Vollmers J."/>
            <person name="Rivas-Marin E."/>
            <person name="Kohn T."/>
            <person name="Peeters S.H."/>
            <person name="Heuer A."/>
            <person name="Rast P."/>
            <person name="Oberbeckmann S."/>
            <person name="Bunk B."/>
            <person name="Jeske O."/>
            <person name="Meyerdierks A."/>
            <person name="Storesund J.E."/>
            <person name="Kallscheuer N."/>
            <person name="Luecker S."/>
            <person name="Lage O.M."/>
            <person name="Pohl T."/>
            <person name="Merkel B.J."/>
            <person name="Hornburger P."/>
            <person name="Mueller R.-W."/>
            <person name="Bruemmer F."/>
            <person name="Labrenz M."/>
            <person name="Spormann A.M."/>
            <person name="Op den Camp H."/>
            <person name="Overmann J."/>
            <person name="Amann R."/>
            <person name="Jetten M.S.M."/>
            <person name="Mascher T."/>
            <person name="Medema M.H."/>
            <person name="Devos D.P."/>
            <person name="Kaster A.-K."/>
            <person name="Ovreas L."/>
            <person name="Rohde M."/>
            <person name="Galperin M.Y."/>
            <person name="Jogler C."/>
        </authorList>
    </citation>
    <scope>NUCLEOTIDE SEQUENCE [LARGE SCALE GENOMIC DNA]</scope>
    <source>
        <strain evidence="3 4">TBK1r</strain>
    </source>
</reference>
<dbReference type="SMART" id="SM01001">
    <property type="entry name" value="AIRC"/>
    <property type="match status" value="1"/>
</dbReference>
<accession>A0ABX5Y0Z5</accession>
<evidence type="ECO:0000259" key="2">
    <source>
        <dbReference type="SMART" id="SM01001"/>
    </source>
</evidence>
<feature type="region of interest" description="Disordered" evidence="1">
    <location>
        <begin position="79"/>
        <end position="103"/>
    </location>
</feature>
<gene>
    <name evidence="3" type="ORF">TBK1r_69770</name>
</gene>
<sequence>MELQHIGPAHRRVANPALTKTPLPCPDPSHSPTFHGRSLPLHPPHHPPHQPDPNDLARLLTDVATGRISASDALATLTTGPFSTPNAGGSNAGGSNAGGGTATDRVTLDLDRQRRCGFPEVIYGDGKPADMIAGIIQAQQDAGQPSFATRVAAAVAEQVQAQIPGVRFNPIARTLTAGISDPPLPTPLPRSNDAAAVPDAAEIAHAAVVTAGSTDAPVAEEAIETLHWMGIPFRQFDDIGVAGPARLLAAVPHLREASAVVVIAGMEGALPAAVGGHLSVPVFAVPTSVGYGATLGGLTAMLGMLSSCASNVAVVNIDAGFKAAYLAGLVVRQLQRSA</sequence>
<keyword evidence="4" id="KW-1185">Reference proteome</keyword>